<dbReference type="AlphaFoldDB" id="A0A835PGX6"/>
<reference evidence="3 4" key="1">
    <citation type="journal article" date="2020" name="Nat. Food">
        <title>A phased Vanilla planifolia genome enables genetic improvement of flavour and production.</title>
        <authorList>
            <person name="Hasing T."/>
            <person name="Tang H."/>
            <person name="Brym M."/>
            <person name="Khazi F."/>
            <person name="Huang T."/>
            <person name="Chambers A.H."/>
        </authorList>
    </citation>
    <scope>NUCLEOTIDE SEQUENCE [LARGE SCALE GENOMIC DNA]</scope>
    <source>
        <tissue evidence="2">Leaf</tissue>
    </source>
</reference>
<sequence length="72" mass="8317">MLQSVRIISTNCRESYDYSLPLEFDLFLCSTAAYKIFCFVICCRVRRQTLHFLCLSRLCAANAELVLKSSQL</sequence>
<name>A0A835PGX6_VANPL</name>
<gene>
    <name evidence="2" type="ORF">HPP92_025962</name>
    <name evidence="1" type="ORF">HPP92_026231</name>
</gene>
<dbReference type="Proteomes" id="UP000639772">
    <property type="component" value="Unassembled WGS sequence"/>
</dbReference>
<protein>
    <submittedName>
        <fullName evidence="2">Uncharacterized protein</fullName>
    </submittedName>
</protein>
<evidence type="ECO:0000313" key="2">
    <source>
        <dbReference type="EMBL" id="KAG0451951.1"/>
    </source>
</evidence>
<dbReference type="EMBL" id="JADCNM010000041">
    <property type="protein sequence ID" value="KAG0451951.1"/>
    <property type="molecule type" value="Genomic_DNA"/>
</dbReference>
<dbReference type="Proteomes" id="UP000636800">
    <property type="component" value="Unassembled WGS sequence"/>
</dbReference>
<evidence type="ECO:0000313" key="1">
    <source>
        <dbReference type="EMBL" id="KAG0451863.1"/>
    </source>
</evidence>
<dbReference type="EMBL" id="JADCNL010000041">
    <property type="protein sequence ID" value="KAG0451863.1"/>
    <property type="molecule type" value="Genomic_DNA"/>
</dbReference>
<organism evidence="2 4">
    <name type="scientific">Vanilla planifolia</name>
    <name type="common">Vanilla</name>
    <dbReference type="NCBI Taxonomy" id="51239"/>
    <lineage>
        <taxon>Eukaryota</taxon>
        <taxon>Viridiplantae</taxon>
        <taxon>Streptophyta</taxon>
        <taxon>Embryophyta</taxon>
        <taxon>Tracheophyta</taxon>
        <taxon>Spermatophyta</taxon>
        <taxon>Magnoliopsida</taxon>
        <taxon>Liliopsida</taxon>
        <taxon>Asparagales</taxon>
        <taxon>Orchidaceae</taxon>
        <taxon>Vanilloideae</taxon>
        <taxon>Vanilleae</taxon>
        <taxon>Vanilla</taxon>
    </lineage>
</organism>
<keyword evidence="3" id="KW-1185">Reference proteome</keyword>
<accession>A0A835PGX6</accession>
<proteinExistence type="predicted"/>
<comment type="caution">
    <text evidence="2">The sequence shown here is derived from an EMBL/GenBank/DDBJ whole genome shotgun (WGS) entry which is preliminary data.</text>
</comment>
<evidence type="ECO:0000313" key="3">
    <source>
        <dbReference type="Proteomes" id="UP000636800"/>
    </source>
</evidence>
<evidence type="ECO:0000313" key="4">
    <source>
        <dbReference type="Proteomes" id="UP000639772"/>
    </source>
</evidence>